<comment type="caution">
    <text evidence="9">The sequence shown here is derived from an EMBL/GenBank/DDBJ whole genome shotgun (WGS) entry which is preliminary data.</text>
</comment>
<dbReference type="PROSITE" id="PS51115">
    <property type="entry name" value="LAMININ_IVA"/>
    <property type="match status" value="2"/>
</dbReference>
<dbReference type="InterPro" id="IPR018511">
    <property type="entry name" value="Hemolysin-typ_Ca-bd_CS"/>
</dbReference>
<evidence type="ECO:0000256" key="5">
    <source>
        <dbReference type="ARBA" id="ARBA00023157"/>
    </source>
</evidence>
<dbReference type="PRINTS" id="PR00313">
    <property type="entry name" value="CABNDNGRPT"/>
</dbReference>
<dbReference type="PANTHER" id="PTHR38340:SF1">
    <property type="entry name" value="S-LAYER PROTEIN"/>
    <property type="match status" value="1"/>
</dbReference>
<comment type="subcellular location">
    <subcellularLocation>
        <location evidence="1">Secreted</location>
    </subcellularLocation>
</comment>
<dbReference type="EMBL" id="JAYLLH010000033">
    <property type="protein sequence ID" value="MEC3862972.1"/>
    <property type="molecule type" value="Genomic_DNA"/>
</dbReference>
<gene>
    <name evidence="9" type="ORF">VK792_16885</name>
</gene>
<feature type="region of interest" description="Disordered" evidence="7">
    <location>
        <begin position="712"/>
        <end position="739"/>
    </location>
</feature>
<feature type="domain" description="Laminin IV type A" evidence="8">
    <location>
        <begin position="888"/>
        <end position="1067"/>
    </location>
</feature>
<keyword evidence="10" id="KW-1185">Reference proteome</keyword>
<evidence type="ECO:0000256" key="1">
    <source>
        <dbReference type="ARBA" id="ARBA00004613"/>
    </source>
</evidence>
<name>A0ABU6HKU2_9RHOB</name>
<protein>
    <submittedName>
        <fullName evidence="9">Laminin B domain-containing protein</fullName>
    </submittedName>
</protein>
<sequence>MSDINVTVNPGDGILEFDLGGGPSDRATADLSPLDTYIRTFFDNSTGSRTFAGGYWADVGARFFNAEHFSITGSTGADDLIGAGGDDSLSGLGANDNLDGAAGRDTLIGGDGDDTLRAGAGGPDQFDGGAGLDQLFYDRSDLNAVTFTFDPGLVTNFTLSDGTTGTGLERLSYTAGAGNDVVTVVAYNGNGNHIINLAGGEDRGVADMSHFTLDISTNVDQTADGEQRRFNTGYWSDNGVQFLNTEHFTVIGGSGNDNLQGADGNDSLAGGLGNDTLVAGVGRDTLMGGDGADSLVAGEGGADEIDGGDGLDSLDLDRSNAGAAATFTHDAGNAAGFALADGTTVRGIERLNFTAGAQNDQVGVVAYHGHGNHIINLAGGDDRGVADMSDFTLDISTNVDQTADGEQRRFNTGYWSDNGVQFLNTEHFSITGGSGNDNLQGADGNDSLAGGLGNDTLIGGVGRDTLMGGDGADSLVAGVGGPDVIDGGDGLDSLDLDRSNAGVAANFTFDAAAAAGLTLADGTTVRGGERLNFTAGLQDDQVQIVAHDGHGKHIINLAAGTDRGIADLSAFTLDIHTNVDQTADGEQQRFNTGYWSDNGVQFLNTEHFTVIGGSGNDNLRGNSGDDSLRGSLGNDTLRGAGGNDTLIGGDGTDRAEFGGNLLEATFAANGDFLQVFSNEGLDQVHNTVETLVFADGSLSFADALALSSATDQSITGDETGECLSGERGSDTIDGAGGDDTLTGFAGDDSLLGGTGNDSLLGGFGEDTLNGGPGDDTVAGGDSDDSLIGGDGGDLLQGDAGNDTLDGGAGNDTLLGGAGVDTARFGVASSAVGVSQSGTELLISSSEGVDRVDRSTEFFAFSNTTLTYDQVLQLVPGGPSDDTWSTFDAGTEGWTTSNGTQLWDPGLGNPGGSLRGLEAGNDTWTYVAPDAFLGDQSRYYGGTLSFDLRQDGSDSQFDDIDVTLVGAGNTLVADLGDNPGTDWTAYEIGLSLGHGWRVGSVTGRIATAAELSATLANLEAFTIRGEFVSGTTNDAGNLDNVYFHYNSTPDLPTSGARIASTFDNSVEGWSFIADVKEFSHVAAGGNPGGYLEAVDYATGETWYFVAPEAYLGDKSGFYGGTLSYDLRQRALDSQFNNDELVLKSDGLTLALAQPYPGTDWTSYQVYLDTRSDWRVGSDGGTVATEAEIRQVLGNLTDLHIRGEFISGADTGGLDNVVMQAPGQFTVYSTADGADVLGTYVTLPEAIAAAAPGQGIGLVSALPLGDVDVGVNNLTFRGDAPLTATLHLQDGVQSAGLRGTAAVDLVGSADGNALLGNGGANLLSGMGGNDTLTGGAGNDTLDGGAGTDVAVFAVAAAGITVARDGSALVVTSAEGADRVTDTVETIRFSDGDLSFAQLQALVD</sequence>
<evidence type="ECO:0000256" key="2">
    <source>
        <dbReference type="ARBA" id="ARBA00022525"/>
    </source>
</evidence>
<evidence type="ECO:0000313" key="9">
    <source>
        <dbReference type="EMBL" id="MEC3862972.1"/>
    </source>
</evidence>
<keyword evidence="5" id="KW-1015">Disulfide bond</keyword>
<reference evidence="9 10" key="1">
    <citation type="submission" date="2024-01" db="EMBL/GenBank/DDBJ databases">
        <title>Mesobacterium rodlantinim sp. nov., isolated from shallow sea hydrothermal systems off Kueishantao Island.</title>
        <authorList>
            <person name="Su Z."/>
            <person name="Tang K."/>
        </authorList>
    </citation>
    <scope>NUCLEOTIDE SEQUENCE [LARGE SCALE GENOMIC DNA]</scope>
    <source>
        <strain evidence="9 10">TK19101</strain>
    </source>
</reference>
<dbReference type="InterPro" id="IPR001343">
    <property type="entry name" value="Hemolysn_Ca-bd"/>
</dbReference>
<keyword evidence="4" id="KW-0677">Repeat</keyword>
<dbReference type="SMART" id="SM00281">
    <property type="entry name" value="LamB"/>
    <property type="match status" value="2"/>
</dbReference>
<evidence type="ECO:0000256" key="4">
    <source>
        <dbReference type="ARBA" id="ARBA00022737"/>
    </source>
</evidence>
<dbReference type="RefSeq" id="WP_326299044.1">
    <property type="nucleotide sequence ID" value="NZ_JAYLLH010000033.1"/>
</dbReference>
<proteinExistence type="predicted"/>
<feature type="domain" description="Laminin IV type A" evidence="8">
    <location>
        <begin position="1063"/>
        <end position="1241"/>
    </location>
</feature>
<dbReference type="InterPro" id="IPR050557">
    <property type="entry name" value="RTX_toxin/Mannuronan_C5-epim"/>
</dbReference>
<dbReference type="InterPro" id="IPR000034">
    <property type="entry name" value="Laminin_IV"/>
</dbReference>
<feature type="region of interest" description="Disordered" evidence="7">
    <location>
        <begin position="762"/>
        <end position="803"/>
    </location>
</feature>
<dbReference type="PROSITE" id="PS00330">
    <property type="entry name" value="HEMOLYSIN_CALCIUM"/>
    <property type="match status" value="9"/>
</dbReference>
<dbReference type="Pfam" id="PF00052">
    <property type="entry name" value="Laminin_B"/>
    <property type="match status" value="2"/>
</dbReference>
<dbReference type="PANTHER" id="PTHR38340">
    <property type="entry name" value="S-LAYER PROTEIN"/>
    <property type="match status" value="1"/>
</dbReference>
<keyword evidence="2" id="KW-0964">Secreted</keyword>
<evidence type="ECO:0000256" key="3">
    <source>
        <dbReference type="ARBA" id="ARBA00022729"/>
    </source>
</evidence>
<dbReference type="SUPFAM" id="SSF51120">
    <property type="entry name" value="beta-Roll"/>
    <property type="match status" value="7"/>
</dbReference>
<evidence type="ECO:0000259" key="8">
    <source>
        <dbReference type="PROSITE" id="PS51115"/>
    </source>
</evidence>
<evidence type="ECO:0000256" key="7">
    <source>
        <dbReference type="SAM" id="MobiDB-lite"/>
    </source>
</evidence>
<evidence type="ECO:0000313" key="10">
    <source>
        <dbReference type="Proteomes" id="UP001348149"/>
    </source>
</evidence>
<feature type="compositionally biased region" description="Polar residues" evidence="7">
    <location>
        <begin position="616"/>
        <end position="625"/>
    </location>
</feature>
<feature type="region of interest" description="Disordered" evidence="7">
    <location>
        <begin position="615"/>
        <end position="644"/>
    </location>
</feature>
<dbReference type="Pfam" id="PF00353">
    <property type="entry name" value="HemolysinCabind"/>
    <property type="match status" value="7"/>
</dbReference>
<evidence type="ECO:0000256" key="6">
    <source>
        <dbReference type="ARBA" id="ARBA00023180"/>
    </source>
</evidence>
<keyword evidence="6" id="KW-0325">Glycoprotein</keyword>
<keyword evidence="3" id="KW-0732">Signal</keyword>
<organism evidence="9 10">
    <name type="scientific">Mesobacterium hydrothermale</name>
    <dbReference type="NCBI Taxonomy" id="3111907"/>
    <lineage>
        <taxon>Bacteria</taxon>
        <taxon>Pseudomonadati</taxon>
        <taxon>Pseudomonadota</taxon>
        <taxon>Alphaproteobacteria</taxon>
        <taxon>Rhodobacterales</taxon>
        <taxon>Roseobacteraceae</taxon>
        <taxon>Mesobacterium</taxon>
    </lineage>
</organism>
<accession>A0ABU6HKU2</accession>
<dbReference type="Proteomes" id="UP001348149">
    <property type="component" value="Unassembled WGS sequence"/>
</dbReference>
<dbReference type="InterPro" id="IPR011049">
    <property type="entry name" value="Serralysin-like_metalloprot_C"/>
</dbReference>
<dbReference type="Gene3D" id="2.150.10.10">
    <property type="entry name" value="Serralysin-like metalloprotease, C-terminal"/>
    <property type="match status" value="5"/>
</dbReference>